<dbReference type="AlphaFoldDB" id="A0A5B6WCM8"/>
<dbReference type="Proteomes" id="UP000325315">
    <property type="component" value="Unassembled WGS sequence"/>
</dbReference>
<proteinExistence type="predicted"/>
<accession>A0A5B6WCM8</accession>
<dbReference type="EMBL" id="SMMG02000003">
    <property type="protein sequence ID" value="KAA3479183.1"/>
    <property type="molecule type" value="Genomic_DNA"/>
</dbReference>
<sequence length="61" mass="7267">MSWLPNSQYWRLSQILRNRHIQLCPLILVSNFFGRAIFQRTTILSLTGCSTKRNHNSHYTF</sequence>
<comment type="caution">
    <text evidence="1">The sequence shown here is derived from an EMBL/GenBank/DDBJ whole genome shotgun (WGS) entry which is preliminary data.</text>
</comment>
<name>A0A5B6WCM8_9ROSI</name>
<keyword evidence="2" id="KW-1185">Reference proteome</keyword>
<evidence type="ECO:0000313" key="2">
    <source>
        <dbReference type="Proteomes" id="UP000325315"/>
    </source>
</evidence>
<organism evidence="1 2">
    <name type="scientific">Gossypium australe</name>
    <dbReference type="NCBI Taxonomy" id="47621"/>
    <lineage>
        <taxon>Eukaryota</taxon>
        <taxon>Viridiplantae</taxon>
        <taxon>Streptophyta</taxon>
        <taxon>Embryophyta</taxon>
        <taxon>Tracheophyta</taxon>
        <taxon>Spermatophyta</taxon>
        <taxon>Magnoliopsida</taxon>
        <taxon>eudicotyledons</taxon>
        <taxon>Gunneridae</taxon>
        <taxon>Pentapetalae</taxon>
        <taxon>rosids</taxon>
        <taxon>malvids</taxon>
        <taxon>Malvales</taxon>
        <taxon>Malvaceae</taxon>
        <taxon>Malvoideae</taxon>
        <taxon>Gossypium</taxon>
    </lineage>
</organism>
<gene>
    <name evidence="1" type="ORF">EPI10_019718</name>
</gene>
<protein>
    <submittedName>
        <fullName evidence="1">Uncharacterized protein</fullName>
    </submittedName>
</protein>
<reference evidence="1" key="1">
    <citation type="submission" date="2019-08" db="EMBL/GenBank/DDBJ databases">
        <authorList>
            <person name="Liu F."/>
        </authorList>
    </citation>
    <scope>NUCLEOTIDE SEQUENCE [LARGE SCALE GENOMIC DNA]</scope>
    <source>
        <strain evidence="1">PA1801</strain>
        <tissue evidence="1">Leaf</tissue>
    </source>
</reference>
<evidence type="ECO:0000313" key="1">
    <source>
        <dbReference type="EMBL" id="KAA3479183.1"/>
    </source>
</evidence>